<organism evidence="1 2">
    <name type="scientific">Vaccinium darrowii</name>
    <dbReference type="NCBI Taxonomy" id="229202"/>
    <lineage>
        <taxon>Eukaryota</taxon>
        <taxon>Viridiplantae</taxon>
        <taxon>Streptophyta</taxon>
        <taxon>Embryophyta</taxon>
        <taxon>Tracheophyta</taxon>
        <taxon>Spermatophyta</taxon>
        <taxon>Magnoliopsida</taxon>
        <taxon>eudicotyledons</taxon>
        <taxon>Gunneridae</taxon>
        <taxon>Pentapetalae</taxon>
        <taxon>asterids</taxon>
        <taxon>Ericales</taxon>
        <taxon>Ericaceae</taxon>
        <taxon>Vaccinioideae</taxon>
        <taxon>Vaccinieae</taxon>
        <taxon>Vaccinium</taxon>
    </lineage>
</organism>
<dbReference type="EMBL" id="CM037154">
    <property type="protein sequence ID" value="KAH7860315.1"/>
    <property type="molecule type" value="Genomic_DNA"/>
</dbReference>
<sequence length="109" mass="12884">MASLPTNNRSFNSTFPDNLCHSCCGQRIIQTSWTTTNPRRRFFFCLKNECDDFMRFDPPMCKRSVQIIPRLLRKMNCLENNLMSCKAKERKLWAALVVYWVVIAIVWCL</sequence>
<evidence type="ECO:0000313" key="1">
    <source>
        <dbReference type="EMBL" id="KAH7860315.1"/>
    </source>
</evidence>
<dbReference type="Proteomes" id="UP000828048">
    <property type="component" value="Chromosome 4"/>
</dbReference>
<name>A0ACB7Z3G6_9ERIC</name>
<evidence type="ECO:0000313" key="2">
    <source>
        <dbReference type="Proteomes" id="UP000828048"/>
    </source>
</evidence>
<accession>A0ACB7Z3G6</accession>
<reference evidence="1 2" key="1">
    <citation type="journal article" date="2021" name="Hortic Res">
        <title>High-quality reference genome and annotation aids understanding of berry development for evergreen blueberry (Vaccinium darrowii).</title>
        <authorList>
            <person name="Yu J."/>
            <person name="Hulse-Kemp A.M."/>
            <person name="Babiker E."/>
            <person name="Staton M."/>
        </authorList>
    </citation>
    <scope>NUCLEOTIDE SEQUENCE [LARGE SCALE GENOMIC DNA]</scope>
    <source>
        <strain evidence="2">cv. NJ 8807/NJ 8810</strain>
        <tissue evidence="1">Young leaf</tissue>
    </source>
</reference>
<gene>
    <name evidence="1" type="ORF">Vadar_011998</name>
</gene>
<proteinExistence type="predicted"/>
<keyword evidence="2" id="KW-1185">Reference proteome</keyword>
<comment type="caution">
    <text evidence="1">The sequence shown here is derived from an EMBL/GenBank/DDBJ whole genome shotgun (WGS) entry which is preliminary data.</text>
</comment>
<protein>
    <submittedName>
        <fullName evidence="1">Uncharacterized protein</fullName>
    </submittedName>
</protein>